<feature type="region of interest" description="Disordered" evidence="1">
    <location>
        <begin position="158"/>
        <end position="254"/>
    </location>
</feature>
<feature type="compositionally biased region" description="Acidic residues" evidence="1">
    <location>
        <begin position="20"/>
        <end position="48"/>
    </location>
</feature>
<proteinExistence type="predicted"/>
<sequence>GDDREGDAGGDDFGDKDGESAENDDDYQNAESDDDDDNADDDDDDDDDRDRATLDLLHETHELHAARLDHLRAEHASARDAEVAAQSALAADLAQRFETLRITLAEDAAARAQARIAAGRRALLDGVGRLFPPTTALRGAVDVGVQCVMDRYIGHASIAPDEKGETGSDASPPADDDDPTPSPLLPRRMAKSAPDNRPPRSTSGETRKPAPRSMSGVHRLPHHSPSKVVASASAEIPRPTSPESLSRKTVSFAP</sequence>
<dbReference type="AlphaFoldDB" id="A0A4P9WKC1"/>
<protein>
    <submittedName>
        <fullName evidence="2">Uncharacterized protein</fullName>
    </submittedName>
</protein>
<gene>
    <name evidence="2" type="ORF">BDK51DRAFT_45720</name>
</gene>
<evidence type="ECO:0000256" key="1">
    <source>
        <dbReference type="SAM" id="MobiDB-lite"/>
    </source>
</evidence>
<feature type="region of interest" description="Disordered" evidence="1">
    <location>
        <begin position="1"/>
        <end position="50"/>
    </location>
</feature>
<accession>A0A4P9WKC1</accession>
<name>A0A4P9WKC1_9FUNG</name>
<dbReference type="Proteomes" id="UP000269721">
    <property type="component" value="Unassembled WGS sequence"/>
</dbReference>
<dbReference type="EMBL" id="KZ995252">
    <property type="protein sequence ID" value="RKO91056.1"/>
    <property type="molecule type" value="Genomic_DNA"/>
</dbReference>
<evidence type="ECO:0000313" key="2">
    <source>
        <dbReference type="EMBL" id="RKO91056.1"/>
    </source>
</evidence>
<evidence type="ECO:0000313" key="3">
    <source>
        <dbReference type="Proteomes" id="UP000269721"/>
    </source>
</evidence>
<organism evidence="2 3">
    <name type="scientific">Blyttiomyces helicus</name>
    <dbReference type="NCBI Taxonomy" id="388810"/>
    <lineage>
        <taxon>Eukaryota</taxon>
        <taxon>Fungi</taxon>
        <taxon>Fungi incertae sedis</taxon>
        <taxon>Chytridiomycota</taxon>
        <taxon>Chytridiomycota incertae sedis</taxon>
        <taxon>Chytridiomycetes</taxon>
        <taxon>Chytridiomycetes incertae sedis</taxon>
        <taxon>Blyttiomyces</taxon>
    </lineage>
</organism>
<feature type="compositionally biased region" description="Basic and acidic residues" evidence="1">
    <location>
        <begin position="1"/>
        <end position="19"/>
    </location>
</feature>
<reference evidence="3" key="1">
    <citation type="journal article" date="2018" name="Nat. Microbiol.">
        <title>Leveraging single-cell genomics to expand the fungal tree of life.</title>
        <authorList>
            <person name="Ahrendt S.R."/>
            <person name="Quandt C.A."/>
            <person name="Ciobanu D."/>
            <person name="Clum A."/>
            <person name="Salamov A."/>
            <person name="Andreopoulos B."/>
            <person name="Cheng J.F."/>
            <person name="Woyke T."/>
            <person name="Pelin A."/>
            <person name="Henrissat B."/>
            <person name="Reynolds N.K."/>
            <person name="Benny G.L."/>
            <person name="Smith M.E."/>
            <person name="James T.Y."/>
            <person name="Grigoriev I.V."/>
        </authorList>
    </citation>
    <scope>NUCLEOTIDE SEQUENCE [LARGE SCALE GENOMIC DNA]</scope>
</reference>
<feature type="non-terminal residue" evidence="2">
    <location>
        <position position="1"/>
    </location>
</feature>
<keyword evidence="3" id="KW-1185">Reference proteome</keyword>
<feature type="compositionally biased region" description="Polar residues" evidence="1">
    <location>
        <begin position="241"/>
        <end position="254"/>
    </location>
</feature>